<dbReference type="AlphaFoldDB" id="A0A0E9QYK0"/>
<reference evidence="1" key="1">
    <citation type="submission" date="2014-11" db="EMBL/GenBank/DDBJ databases">
        <authorList>
            <person name="Amaro Gonzalez C."/>
        </authorList>
    </citation>
    <scope>NUCLEOTIDE SEQUENCE</scope>
</reference>
<accession>A0A0E9QYK0</accession>
<sequence length="49" mass="5272">MSTHHLKLNLGKTKLLPLMAKCALWTDVPNTVDGSAVSPIQLKILVSST</sequence>
<reference evidence="1" key="2">
    <citation type="journal article" date="2015" name="Fish Shellfish Immunol.">
        <title>Early steps in the European eel (Anguilla anguilla)-Vibrio vulnificus interaction in the gills: Role of the RtxA13 toxin.</title>
        <authorList>
            <person name="Callol A."/>
            <person name="Pajuelo D."/>
            <person name="Ebbesson L."/>
            <person name="Teles M."/>
            <person name="MacKenzie S."/>
            <person name="Amaro C."/>
        </authorList>
    </citation>
    <scope>NUCLEOTIDE SEQUENCE</scope>
</reference>
<proteinExistence type="predicted"/>
<name>A0A0E9QYK0_ANGAN</name>
<organism evidence="1">
    <name type="scientific">Anguilla anguilla</name>
    <name type="common">European freshwater eel</name>
    <name type="synonym">Muraena anguilla</name>
    <dbReference type="NCBI Taxonomy" id="7936"/>
    <lineage>
        <taxon>Eukaryota</taxon>
        <taxon>Metazoa</taxon>
        <taxon>Chordata</taxon>
        <taxon>Craniata</taxon>
        <taxon>Vertebrata</taxon>
        <taxon>Euteleostomi</taxon>
        <taxon>Actinopterygii</taxon>
        <taxon>Neopterygii</taxon>
        <taxon>Teleostei</taxon>
        <taxon>Anguilliformes</taxon>
        <taxon>Anguillidae</taxon>
        <taxon>Anguilla</taxon>
    </lineage>
</organism>
<dbReference type="EMBL" id="GBXM01087404">
    <property type="protein sequence ID" value="JAH21173.1"/>
    <property type="molecule type" value="Transcribed_RNA"/>
</dbReference>
<evidence type="ECO:0000313" key="1">
    <source>
        <dbReference type="EMBL" id="JAH21173.1"/>
    </source>
</evidence>
<protein>
    <submittedName>
        <fullName evidence="1">Uncharacterized protein</fullName>
    </submittedName>
</protein>